<sequence>VPLVRKKRATRGGAGRSLLQGGSTKNASIGGDGVAQEDAEVSATNVEIPRPVCCPRAKKGKVSPPTLWDMDFDSLRFVEEQFGRYGDPDSFSHTTSEDLRKMSLSYQLKGTMLSYLLSTRQEHELIEAGNKMKTVDDNLGSIEKEYSATKDRLEKEIKEIKAEYELKLEQQAGEKEERWVKDRKTFTDEIAHLRAQVATQKDQLASSLKDKEDVTSQRDALLGEKTALDELVDGLQIEVGARYDSGFQFSLEQLKIVFPD</sequence>
<evidence type="ECO:0000256" key="2">
    <source>
        <dbReference type="SAM" id="MobiDB-lite"/>
    </source>
</evidence>
<evidence type="ECO:0000256" key="1">
    <source>
        <dbReference type="SAM" id="Coils"/>
    </source>
</evidence>
<accession>A0A392PFS0</accession>
<feature type="non-terminal residue" evidence="3">
    <location>
        <position position="1"/>
    </location>
</feature>
<comment type="caution">
    <text evidence="3">The sequence shown here is derived from an EMBL/GenBank/DDBJ whole genome shotgun (WGS) entry which is preliminary data.</text>
</comment>
<organism evidence="3 4">
    <name type="scientific">Trifolium medium</name>
    <dbReference type="NCBI Taxonomy" id="97028"/>
    <lineage>
        <taxon>Eukaryota</taxon>
        <taxon>Viridiplantae</taxon>
        <taxon>Streptophyta</taxon>
        <taxon>Embryophyta</taxon>
        <taxon>Tracheophyta</taxon>
        <taxon>Spermatophyta</taxon>
        <taxon>Magnoliopsida</taxon>
        <taxon>eudicotyledons</taxon>
        <taxon>Gunneridae</taxon>
        <taxon>Pentapetalae</taxon>
        <taxon>rosids</taxon>
        <taxon>fabids</taxon>
        <taxon>Fabales</taxon>
        <taxon>Fabaceae</taxon>
        <taxon>Papilionoideae</taxon>
        <taxon>50 kb inversion clade</taxon>
        <taxon>NPAAA clade</taxon>
        <taxon>Hologalegina</taxon>
        <taxon>IRL clade</taxon>
        <taxon>Trifolieae</taxon>
        <taxon>Trifolium</taxon>
    </lineage>
</organism>
<protein>
    <submittedName>
        <fullName evidence="3">Uncharacterized protein</fullName>
    </submittedName>
</protein>
<dbReference type="AlphaFoldDB" id="A0A392PFS0"/>
<evidence type="ECO:0000313" key="4">
    <source>
        <dbReference type="Proteomes" id="UP000265520"/>
    </source>
</evidence>
<feature type="non-terminal residue" evidence="3">
    <location>
        <position position="260"/>
    </location>
</feature>
<keyword evidence="4" id="KW-1185">Reference proteome</keyword>
<feature type="region of interest" description="Disordered" evidence="2">
    <location>
        <begin position="1"/>
        <end position="33"/>
    </location>
</feature>
<evidence type="ECO:0000313" key="3">
    <source>
        <dbReference type="EMBL" id="MCI10953.1"/>
    </source>
</evidence>
<reference evidence="3 4" key="1">
    <citation type="journal article" date="2018" name="Front. Plant Sci.">
        <title>Red Clover (Trifolium pratense) and Zigzag Clover (T. medium) - A Picture of Genomic Similarities and Differences.</title>
        <authorList>
            <person name="Dluhosova J."/>
            <person name="Istvanek J."/>
            <person name="Nedelnik J."/>
            <person name="Repkova J."/>
        </authorList>
    </citation>
    <scope>NUCLEOTIDE SEQUENCE [LARGE SCALE GENOMIC DNA]</scope>
    <source>
        <strain evidence="4">cv. 10/8</strain>
        <tissue evidence="3">Leaf</tissue>
    </source>
</reference>
<feature type="coiled-coil region" evidence="1">
    <location>
        <begin position="139"/>
        <end position="170"/>
    </location>
</feature>
<feature type="compositionally biased region" description="Basic residues" evidence="2">
    <location>
        <begin position="1"/>
        <end position="10"/>
    </location>
</feature>
<dbReference type="Proteomes" id="UP000265520">
    <property type="component" value="Unassembled WGS sequence"/>
</dbReference>
<name>A0A392PFS0_9FABA</name>
<dbReference type="EMBL" id="LXQA010078259">
    <property type="protein sequence ID" value="MCI10953.1"/>
    <property type="molecule type" value="Genomic_DNA"/>
</dbReference>
<keyword evidence="1" id="KW-0175">Coiled coil</keyword>
<proteinExistence type="predicted"/>